<dbReference type="PROSITE" id="PS00101">
    <property type="entry name" value="HEXAPEP_TRANSFERASES"/>
    <property type="match status" value="1"/>
</dbReference>
<evidence type="ECO:0000256" key="1">
    <source>
        <dbReference type="ARBA" id="ARBA00004876"/>
    </source>
</evidence>
<dbReference type="NCBIfam" id="NF041874">
    <property type="entry name" value="EPS_EpsC"/>
    <property type="match status" value="1"/>
</dbReference>
<keyword evidence="8" id="KW-0198">Cysteine biosynthesis</keyword>
<name>A0ABY3UMN6_MYCLN</name>
<dbReference type="Gene3D" id="1.10.3130.10">
    <property type="entry name" value="serine acetyltransferase, domain 1"/>
    <property type="match status" value="1"/>
</dbReference>
<evidence type="ECO:0000313" key="12">
    <source>
        <dbReference type="Proteomes" id="UP001055171"/>
    </source>
</evidence>
<evidence type="ECO:0000256" key="8">
    <source>
        <dbReference type="ARBA" id="ARBA00023192"/>
    </source>
</evidence>
<evidence type="ECO:0000256" key="3">
    <source>
        <dbReference type="ARBA" id="ARBA00013266"/>
    </source>
</evidence>
<dbReference type="NCBIfam" id="TIGR01172">
    <property type="entry name" value="cysE"/>
    <property type="match status" value="1"/>
</dbReference>
<keyword evidence="5" id="KW-0028">Amino-acid biosynthesis</keyword>
<evidence type="ECO:0000256" key="7">
    <source>
        <dbReference type="ARBA" id="ARBA00022737"/>
    </source>
</evidence>
<dbReference type="InterPro" id="IPR001451">
    <property type="entry name" value="Hexapep"/>
</dbReference>
<evidence type="ECO:0000256" key="10">
    <source>
        <dbReference type="ARBA" id="ARBA00049486"/>
    </source>
</evidence>
<evidence type="ECO:0000256" key="4">
    <source>
        <dbReference type="ARBA" id="ARBA00018522"/>
    </source>
</evidence>
<accession>A0ABY3UMN6</accession>
<comment type="pathway">
    <text evidence="1">Amino-acid biosynthesis; L-cysteine biosynthesis; L-cysteine from L-serine: step 1/2.</text>
</comment>
<dbReference type="PANTHER" id="PTHR42811">
    <property type="entry name" value="SERINE ACETYLTRANSFERASE"/>
    <property type="match status" value="1"/>
</dbReference>
<keyword evidence="6 11" id="KW-0808">Transferase</keyword>
<dbReference type="Gene3D" id="2.160.10.10">
    <property type="entry name" value="Hexapeptide repeat proteins"/>
    <property type="match status" value="1"/>
</dbReference>
<evidence type="ECO:0000256" key="6">
    <source>
        <dbReference type="ARBA" id="ARBA00022679"/>
    </source>
</evidence>
<evidence type="ECO:0000256" key="9">
    <source>
        <dbReference type="ARBA" id="ARBA00023315"/>
    </source>
</evidence>
<dbReference type="InterPro" id="IPR011004">
    <property type="entry name" value="Trimer_LpxA-like_sf"/>
</dbReference>
<comment type="catalytic activity">
    <reaction evidence="10">
        <text>L-serine + acetyl-CoA = O-acetyl-L-serine + CoA</text>
        <dbReference type="Rhea" id="RHEA:24560"/>
        <dbReference type="ChEBI" id="CHEBI:33384"/>
        <dbReference type="ChEBI" id="CHEBI:57287"/>
        <dbReference type="ChEBI" id="CHEBI:57288"/>
        <dbReference type="ChEBI" id="CHEBI:58340"/>
        <dbReference type="EC" id="2.3.1.30"/>
    </reaction>
</comment>
<dbReference type="InterPro" id="IPR045304">
    <property type="entry name" value="LbH_SAT"/>
</dbReference>
<reference evidence="11" key="1">
    <citation type="submission" date="2022-08" db="EMBL/GenBank/DDBJ databases">
        <title>Complete genome sequence of 14 non-tuberculosis mycobacteria type-strains.</title>
        <authorList>
            <person name="Igarashi Y."/>
            <person name="Osugi A."/>
            <person name="Mitarai S."/>
        </authorList>
    </citation>
    <scope>NUCLEOTIDE SEQUENCE</scope>
    <source>
        <strain evidence="11">ATCC 51985</strain>
    </source>
</reference>
<dbReference type="InterPro" id="IPR042122">
    <property type="entry name" value="Ser_AcTrfase_N_sf"/>
</dbReference>
<organism evidence="11 12">
    <name type="scientific">Mycobacterium lentiflavum</name>
    <dbReference type="NCBI Taxonomy" id="141349"/>
    <lineage>
        <taxon>Bacteria</taxon>
        <taxon>Bacillati</taxon>
        <taxon>Actinomycetota</taxon>
        <taxon>Actinomycetes</taxon>
        <taxon>Mycobacteriales</taxon>
        <taxon>Mycobacteriaceae</taxon>
        <taxon>Mycobacterium</taxon>
        <taxon>Mycobacterium simiae complex</taxon>
    </lineage>
</organism>
<evidence type="ECO:0000313" key="11">
    <source>
        <dbReference type="EMBL" id="ULP40870.1"/>
    </source>
</evidence>
<dbReference type="RefSeq" id="WP_239720397.1">
    <property type="nucleotide sequence ID" value="NZ_CP092423.2"/>
</dbReference>
<dbReference type="CDD" id="cd03354">
    <property type="entry name" value="LbH_SAT"/>
    <property type="match status" value="1"/>
</dbReference>
<keyword evidence="9 11" id="KW-0012">Acyltransferase</keyword>
<gene>
    <name evidence="11" type="primary">cysE</name>
    <name evidence="11" type="ORF">MJO58_18330</name>
</gene>
<dbReference type="InterPro" id="IPR005881">
    <property type="entry name" value="Ser_O-AcTrfase"/>
</dbReference>
<evidence type="ECO:0000256" key="2">
    <source>
        <dbReference type="ARBA" id="ARBA00007274"/>
    </source>
</evidence>
<dbReference type="Pfam" id="PF00132">
    <property type="entry name" value="Hexapep"/>
    <property type="match status" value="1"/>
</dbReference>
<comment type="similarity">
    <text evidence="2">Belongs to the transferase hexapeptide repeat family.</text>
</comment>
<sequence length="230" mass="24512">MFETMRRDIRAAKERDPARPTTLQVIFAYPGVHAIWGHRISQRLWNRGARLAARVLAEFTRILTGVEIHPGAILGSGLFIDHATGIVIGETAEVGDDVTIYHGVTLGGTGADIGKRHPTIGDRVIIGAGAKVLGPIKIGDDSRIGANAVVVKEVPTSSVVVGVPGQVVTRLARGHEDDAMMPDLVGVSLQSLLTRVAKLEALSDDDTVTETGRVIRPPEAGVWHGEDFSI</sequence>
<evidence type="ECO:0000256" key="5">
    <source>
        <dbReference type="ARBA" id="ARBA00022605"/>
    </source>
</evidence>
<dbReference type="SUPFAM" id="SSF51161">
    <property type="entry name" value="Trimeric LpxA-like enzymes"/>
    <property type="match status" value="1"/>
</dbReference>
<dbReference type="EC" id="2.3.1.30" evidence="3"/>
<dbReference type="Proteomes" id="UP001055171">
    <property type="component" value="Chromosome"/>
</dbReference>
<dbReference type="InterPro" id="IPR018357">
    <property type="entry name" value="Hexapep_transf_CS"/>
</dbReference>
<keyword evidence="7" id="KW-0677">Repeat</keyword>
<proteinExistence type="inferred from homology"/>
<dbReference type="InterPro" id="IPR053376">
    <property type="entry name" value="Serine_acetyltransferase"/>
</dbReference>
<keyword evidence="12" id="KW-1185">Reference proteome</keyword>
<dbReference type="GO" id="GO:0009001">
    <property type="term" value="F:serine O-acetyltransferase activity"/>
    <property type="evidence" value="ECO:0007669"/>
    <property type="project" value="UniProtKB-EC"/>
</dbReference>
<protein>
    <recommendedName>
        <fullName evidence="4">Serine acetyltransferase</fullName>
        <ecNumber evidence="3">2.3.1.30</ecNumber>
    </recommendedName>
</protein>
<dbReference type="EMBL" id="CP092423">
    <property type="protein sequence ID" value="ULP40870.1"/>
    <property type="molecule type" value="Genomic_DNA"/>
</dbReference>